<dbReference type="OrthoDB" id="206755at2759"/>
<dbReference type="OMA" id="TITIWTM"/>
<evidence type="ECO:0000256" key="1">
    <source>
        <dbReference type="PROSITE-ProRule" id="PRU00259"/>
    </source>
</evidence>
<dbReference type="GO" id="GO:0005524">
    <property type="term" value="F:ATP binding"/>
    <property type="evidence" value="ECO:0007669"/>
    <property type="project" value="InterPro"/>
</dbReference>
<dbReference type="InParanoid" id="D0NLM6"/>
<dbReference type="SMART" id="SM00185">
    <property type="entry name" value="ARM"/>
    <property type="match status" value="4"/>
</dbReference>
<dbReference type="EMBL" id="DS028145">
    <property type="protein sequence ID" value="EEY60573.1"/>
    <property type="molecule type" value="Genomic_DNA"/>
</dbReference>
<dbReference type="InterPro" id="IPR000225">
    <property type="entry name" value="Armadillo"/>
</dbReference>
<dbReference type="KEGG" id="pif:PITG_13298"/>
<dbReference type="GO" id="GO:0004672">
    <property type="term" value="F:protein kinase activity"/>
    <property type="evidence" value="ECO:0007669"/>
    <property type="project" value="InterPro"/>
</dbReference>
<keyword evidence="4" id="KW-1185">Reference proteome</keyword>
<evidence type="ECO:0000313" key="4">
    <source>
        <dbReference type="Proteomes" id="UP000006643"/>
    </source>
</evidence>
<dbReference type="InterPro" id="IPR016024">
    <property type="entry name" value="ARM-type_fold"/>
</dbReference>
<dbReference type="InterPro" id="IPR011009">
    <property type="entry name" value="Kinase-like_dom_sf"/>
</dbReference>
<dbReference type="InterPro" id="IPR001245">
    <property type="entry name" value="Ser-Thr/Tyr_kinase_cat_dom"/>
</dbReference>
<dbReference type="Proteomes" id="UP000006643">
    <property type="component" value="Unassembled WGS sequence"/>
</dbReference>
<dbReference type="InterPro" id="IPR000719">
    <property type="entry name" value="Prot_kinase_dom"/>
</dbReference>
<dbReference type="SUPFAM" id="SSF48371">
    <property type="entry name" value="ARM repeat"/>
    <property type="match status" value="1"/>
</dbReference>
<dbReference type="InterPro" id="IPR043379">
    <property type="entry name" value="ANKAR"/>
</dbReference>
<accession>D0NLM6</accession>
<protein>
    <recommendedName>
        <fullName evidence="2">Protein kinase domain-containing protein</fullName>
    </recommendedName>
</protein>
<feature type="domain" description="Protein kinase" evidence="2">
    <location>
        <begin position="1"/>
        <end position="116"/>
    </location>
</feature>
<dbReference type="InterPro" id="IPR011989">
    <property type="entry name" value="ARM-like"/>
</dbReference>
<dbReference type="AlphaFoldDB" id="D0NLM6"/>
<proteinExistence type="predicted"/>
<gene>
    <name evidence="3" type="ORF">PITG_13298</name>
</gene>
<dbReference type="Gene3D" id="1.25.10.10">
    <property type="entry name" value="Leucine-rich Repeat Variant"/>
    <property type="match status" value="1"/>
</dbReference>
<evidence type="ECO:0000313" key="3">
    <source>
        <dbReference type="EMBL" id="EEY60573.1"/>
    </source>
</evidence>
<feature type="repeat" description="ARM" evidence="1">
    <location>
        <begin position="419"/>
        <end position="451"/>
    </location>
</feature>
<dbReference type="eggNOG" id="KOG0167">
    <property type="taxonomic scope" value="Eukaryota"/>
</dbReference>
<dbReference type="GeneID" id="9462468"/>
<dbReference type="HOGENOM" id="CLU_530504_0_0_1"/>
<dbReference type="PANTHER" id="PTHR46464:SF2">
    <property type="entry name" value="ANKYRIN AND ARMADILLO REPEAT-CONTAINING PROTEIN"/>
    <property type="match status" value="1"/>
</dbReference>
<dbReference type="PROSITE" id="PS50176">
    <property type="entry name" value="ARM_REPEAT"/>
    <property type="match status" value="2"/>
</dbReference>
<feature type="repeat" description="ARM" evidence="1">
    <location>
        <begin position="335"/>
        <end position="378"/>
    </location>
</feature>
<dbReference type="PANTHER" id="PTHR46464">
    <property type="entry name" value="ANK_REP_REGION DOMAIN-CONTAINING PROTEIN"/>
    <property type="match status" value="1"/>
</dbReference>
<evidence type="ECO:0000259" key="2">
    <source>
        <dbReference type="PROSITE" id="PS50011"/>
    </source>
</evidence>
<sequence>MSGAKLSDYGLATLRANATPLSSNLRWSAPECLLQRATVASDVHSFAMCLIEIETGELPFAFLDDDDVRHNQRHDEIPNRPSSMRDDAAELVRSMTDSDSGRRVSLDHVIAEMKRLADLAAAATCSVCLSEIATDSRLCSQCGTRVDNTARMSPRLRSVRVNLQAEDNSVAEVLDAVRRGSSDQQQALILLLEICLDDTQRREIYETDGVGELKALKEFIRDVTSDECTSLVNDLRNGGEEEKLKAIVYCAGIAGAKASQSLPNSGVVAKERAAASLGWYSKSEADAWLIVKQTAIPLLVASTQSSSEELKASATATLSSLGAVESICPVLAKEGAIAPLTRLLRTEDEEQKRNAASALANVAVNNTSNCEEIMDEGGMDPLVEILRGGTGKVLENAVFVVGSIAGCSKRHCKAVEKLGVVPLLVKMLHDGDLELKEHAAFALEGLTRSSETALAATSDLIELLRAVKEFGRVADDIARKKITRCGGVSALLGLVQSDSDVLNDEAAFALTCVT</sequence>
<dbReference type="Pfam" id="PF00514">
    <property type="entry name" value="Arm"/>
    <property type="match status" value="1"/>
</dbReference>
<dbReference type="VEuPathDB" id="FungiDB:PITG_13298"/>
<dbReference type="Gene3D" id="1.10.510.10">
    <property type="entry name" value="Transferase(Phosphotransferase) domain 1"/>
    <property type="match status" value="1"/>
</dbReference>
<organism evidence="3 4">
    <name type="scientific">Phytophthora infestans (strain T30-4)</name>
    <name type="common">Potato late blight agent</name>
    <dbReference type="NCBI Taxonomy" id="403677"/>
    <lineage>
        <taxon>Eukaryota</taxon>
        <taxon>Sar</taxon>
        <taxon>Stramenopiles</taxon>
        <taxon>Oomycota</taxon>
        <taxon>Peronosporomycetes</taxon>
        <taxon>Peronosporales</taxon>
        <taxon>Peronosporaceae</taxon>
        <taxon>Phytophthora</taxon>
    </lineage>
</organism>
<dbReference type="Pfam" id="PF07714">
    <property type="entry name" value="PK_Tyr_Ser-Thr"/>
    <property type="match status" value="1"/>
</dbReference>
<name>D0NLM6_PHYIT</name>
<dbReference type="SUPFAM" id="SSF56112">
    <property type="entry name" value="Protein kinase-like (PK-like)"/>
    <property type="match status" value="1"/>
</dbReference>
<dbReference type="PROSITE" id="PS50011">
    <property type="entry name" value="PROTEIN_KINASE_DOM"/>
    <property type="match status" value="1"/>
</dbReference>
<dbReference type="RefSeq" id="XP_002899946.1">
    <property type="nucleotide sequence ID" value="XM_002899900.1"/>
</dbReference>
<reference evidence="4" key="1">
    <citation type="journal article" date="2009" name="Nature">
        <title>Genome sequence and analysis of the Irish potato famine pathogen Phytophthora infestans.</title>
        <authorList>
            <consortium name="The Broad Institute Genome Sequencing Platform"/>
            <person name="Haas B.J."/>
            <person name="Kamoun S."/>
            <person name="Zody M.C."/>
            <person name="Jiang R.H."/>
            <person name="Handsaker R.E."/>
            <person name="Cano L.M."/>
            <person name="Grabherr M."/>
            <person name="Kodira C.D."/>
            <person name="Raffaele S."/>
            <person name="Torto-Alalibo T."/>
            <person name="Bozkurt T.O."/>
            <person name="Ah-Fong A.M."/>
            <person name="Alvarado L."/>
            <person name="Anderson V.L."/>
            <person name="Armstrong M.R."/>
            <person name="Avrova A."/>
            <person name="Baxter L."/>
            <person name="Beynon J."/>
            <person name="Boevink P.C."/>
            <person name="Bollmann S.R."/>
            <person name="Bos J.I."/>
            <person name="Bulone V."/>
            <person name="Cai G."/>
            <person name="Cakir C."/>
            <person name="Carrington J.C."/>
            <person name="Chawner M."/>
            <person name="Conti L."/>
            <person name="Costanzo S."/>
            <person name="Ewan R."/>
            <person name="Fahlgren N."/>
            <person name="Fischbach M.A."/>
            <person name="Fugelstad J."/>
            <person name="Gilroy E.M."/>
            <person name="Gnerre S."/>
            <person name="Green P.J."/>
            <person name="Grenville-Briggs L.J."/>
            <person name="Griffith J."/>
            <person name="Grunwald N.J."/>
            <person name="Horn K."/>
            <person name="Horner N.R."/>
            <person name="Hu C.H."/>
            <person name="Huitema E."/>
            <person name="Jeong D.H."/>
            <person name="Jones A.M."/>
            <person name="Jones J.D."/>
            <person name="Jones R.W."/>
            <person name="Karlsson E.K."/>
            <person name="Kunjeti S.G."/>
            <person name="Lamour K."/>
            <person name="Liu Z."/>
            <person name="Ma L."/>
            <person name="Maclean D."/>
            <person name="Chibucos M.C."/>
            <person name="McDonald H."/>
            <person name="McWalters J."/>
            <person name="Meijer H.J."/>
            <person name="Morgan W."/>
            <person name="Morris P.F."/>
            <person name="Munro C.A."/>
            <person name="O'Neill K."/>
            <person name="Ospina-Giraldo M."/>
            <person name="Pinzon A."/>
            <person name="Pritchard L."/>
            <person name="Ramsahoye B."/>
            <person name="Ren Q."/>
            <person name="Restrepo S."/>
            <person name="Roy S."/>
            <person name="Sadanandom A."/>
            <person name="Savidor A."/>
            <person name="Schornack S."/>
            <person name="Schwartz D.C."/>
            <person name="Schumann U.D."/>
            <person name="Schwessinger B."/>
            <person name="Seyer L."/>
            <person name="Sharpe T."/>
            <person name="Silvar C."/>
            <person name="Song J."/>
            <person name="Studholme D.J."/>
            <person name="Sykes S."/>
            <person name="Thines M."/>
            <person name="van de Vondervoort P.J."/>
            <person name="Phuntumart V."/>
            <person name="Wawra S."/>
            <person name="Weide R."/>
            <person name="Win J."/>
            <person name="Young C."/>
            <person name="Zhou S."/>
            <person name="Fry W."/>
            <person name="Meyers B.C."/>
            <person name="van West P."/>
            <person name="Ristaino J."/>
            <person name="Govers F."/>
            <person name="Birch P.R."/>
            <person name="Whisson S.C."/>
            <person name="Judelson H.S."/>
            <person name="Nusbaum C."/>
        </authorList>
    </citation>
    <scope>NUCLEOTIDE SEQUENCE [LARGE SCALE GENOMIC DNA]</scope>
    <source>
        <strain evidence="4">T30-4</strain>
    </source>
</reference>